<comment type="caution">
    <text evidence="1">The sequence shown here is derived from an EMBL/GenBank/DDBJ whole genome shotgun (WGS) entry which is preliminary data.</text>
</comment>
<evidence type="ECO:0000313" key="2">
    <source>
        <dbReference type="Proteomes" id="UP000054721"/>
    </source>
</evidence>
<dbReference type="Proteomes" id="UP000054721">
    <property type="component" value="Unassembled WGS sequence"/>
</dbReference>
<accession>A0A0V1KIW7</accession>
<dbReference type="EMBL" id="JYDW01001294">
    <property type="protein sequence ID" value="KRZ47143.1"/>
    <property type="molecule type" value="Genomic_DNA"/>
</dbReference>
<reference evidence="1 2" key="1">
    <citation type="submission" date="2015-05" db="EMBL/GenBank/DDBJ databases">
        <title>Evolution of Trichinella species and genotypes.</title>
        <authorList>
            <person name="Korhonen P.K."/>
            <person name="Edoardo P."/>
            <person name="Giuseppe L.R."/>
            <person name="Gasser R.B."/>
        </authorList>
    </citation>
    <scope>NUCLEOTIDE SEQUENCE [LARGE SCALE GENOMIC DNA]</scope>
    <source>
        <strain evidence="1">ISS10</strain>
    </source>
</reference>
<sequence length="51" mass="5624">MVSGDTEEGLISLETGVTDISHHCLKSQHLGEENFMEFPSVAMYCNAKFCS</sequence>
<keyword evidence="2" id="KW-1185">Reference proteome</keyword>
<proteinExistence type="predicted"/>
<name>A0A0V1KIW7_9BILA</name>
<protein>
    <submittedName>
        <fullName evidence="1">Uncharacterized protein</fullName>
    </submittedName>
</protein>
<organism evidence="1 2">
    <name type="scientific">Trichinella nativa</name>
    <dbReference type="NCBI Taxonomy" id="6335"/>
    <lineage>
        <taxon>Eukaryota</taxon>
        <taxon>Metazoa</taxon>
        <taxon>Ecdysozoa</taxon>
        <taxon>Nematoda</taxon>
        <taxon>Enoplea</taxon>
        <taxon>Dorylaimia</taxon>
        <taxon>Trichinellida</taxon>
        <taxon>Trichinellidae</taxon>
        <taxon>Trichinella</taxon>
    </lineage>
</organism>
<dbReference type="AlphaFoldDB" id="A0A0V1KIW7"/>
<evidence type="ECO:0000313" key="1">
    <source>
        <dbReference type="EMBL" id="KRZ47143.1"/>
    </source>
</evidence>
<gene>
    <name evidence="1" type="ORF">T02_5821</name>
</gene>